<evidence type="ECO:0000313" key="1">
    <source>
        <dbReference type="EMBL" id="TWI66471.1"/>
    </source>
</evidence>
<name>A0A562RBP2_9BURK</name>
<proteinExistence type="predicted"/>
<dbReference type="Pfam" id="PF12279">
    <property type="entry name" value="DUF3619"/>
    <property type="match status" value="1"/>
</dbReference>
<dbReference type="OrthoDB" id="8562153at2"/>
<evidence type="ECO:0000313" key="2">
    <source>
        <dbReference type="Proteomes" id="UP000318431"/>
    </source>
</evidence>
<dbReference type="AlphaFoldDB" id="A0A562RBP2"/>
<comment type="caution">
    <text evidence="1">The sequence shown here is derived from an EMBL/GenBank/DDBJ whole genome shotgun (WGS) entry which is preliminary data.</text>
</comment>
<sequence length="136" mass="14791">MNTEEINFAYRVRHALNEKLDDLPASTTDRLAAARQAALARKKAHVEVRVTSVATQTASTRGGVASLSGPLGWVSRLSFALPLLLVVGGMVGVYQYEQQQSIAELAEMDAAVLSDELPLSAYLDHGFNAYLETREQ</sequence>
<protein>
    <submittedName>
        <fullName evidence="1">Uncharacterized protein DUF3619</fullName>
    </submittedName>
</protein>
<keyword evidence="2" id="KW-1185">Reference proteome</keyword>
<gene>
    <name evidence="1" type="ORF">IP91_02288</name>
</gene>
<organism evidence="1 2">
    <name type="scientific">Pseudoduganella lurida</name>
    <dbReference type="NCBI Taxonomy" id="1036180"/>
    <lineage>
        <taxon>Bacteria</taxon>
        <taxon>Pseudomonadati</taxon>
        <taxon>Pseudomonadota</taxon>
        <taxon>Betaproteobacteria</taxon>
        <taxon>Burkholderiales</taxon>
        <taxon>Oxalobacteraceae</taxon>
        <taxon>Telluria group</taxon>
        <taxon>Pseudoduganella</taxon>
    </lineage>
</organism>
<dbReference type="RefSeq" id="WP_145649090.1">
    <property type="nucleotide sequence ID" value="NZ_VLLB01000003.1"/>
</dbReference>
<dbReference type="InterPro" id="IPR022064">
    <property type="entry name" value="DUF3619"/>
</dbReference>
<reference evidence="1 2" key="1">
    <citation type="journal article" date="2015" name="Stand. Genomic Sci.">
        <title>Genomic Encyclopedia of Bacterial and Archaeal Type Strains, Phase III: the genomes of soil and plant-associated and newly described type strains.</title>
        <authorList>
            <person name="Whitman W.B."/>
            <person name="Woyke T."/>
            <person name="Klenk H.P."/>
            <person name="Zhou Y."/>
            <person name="Lilburn T.G."/>
            <person name="Beck B.J."/>
            <person name="De Vos P."/>
            <person name="Vandamme P."/>
            <person name="Eisen J.A."/>
            <person name="Garrity G."/>
            <person name="Hugenholtz P."/>
            <person name="Kyrpides N.C."/>
        </authorList>
    </citation>
    <scope>NUCLEOTIDE SEQUENCE [LARGE SCALE GENOMIC DNA]</scope>
    <source>
        <strain evidence="1 2">CGMCC 1.10822</strain>
    </source>
</reference>
<dbReference type="EMBL" id="VLLB01000003">
    <property type="protein sequence ID" value="TWI66471.1"/>
    <property type="molecule type" value="Genomic_DNA"/>
</dbReference>
<accession>A0A562RBP2</accession>
<dbReference type="Proteomes" id="UP000318431">
    <property type="component" value="Unassembled WGS sequence"/>
</dbReference>